<dbReference type="InterPro" id="IPR052462">
    <property type="entry name" value="SLIRP/GR-RBP-like"/>
</dbReference>
<keyword evidence="1" id="KW-0694">RNA-binding</keyword>
<evidence type="ECO:0000259" key="3">
    <source>
        <dbReference type="PROSITE" id="PS50102"/>
    </source>
</evidence>
<dbReference type="SMART" id="SM00360">
    <property type="entry name" value="RRM"/>
    <property type="match status" value="1"/>
</dbReference>
<gene>
    <name evidence="4" type="ORF">A2930_01680</name>
</gene>
<dbReference type="Proteomes" id="UP000178114">
    <property type="component" value="Unassembled WGS sequence"/>
</dbReference>
<organism evidence="4 5">
    <name type="scientific">Candidatus Giovannonibacteria bacterium RIFCSPLOWO2_01_FULL_45_34</name>
    <dbReference type="NCBI Taxonomy" id="1798351"/>
    <lineage>
        <taxon>Bacteria</taxon>
        <taxon>Candidatus Giovannoniibacteriota</taxon>
    </lineage>
</organism>
<dbReference type="PROSITE" id="PS50102">
    <property type="entry name" value="RRM"/>
    <property type="match status" value="1"/>
</dbReference>
<evidence type="ECO:0000313" key="4">
    <source>
        <dbReference type="EMBL" id="OGF81935.1"/>
    </source>
</evidence>
<protein>
    <recommendedName>
        <fullName evidence="3">RRM domain-containing protein</fullName>
    </recommendedName>
</protein>
<name>A0A1F5X210_9BACT</name>
<dbReference type="InterPro" id="IPR012677">
    <property type="entry name" value="Nucleotide-bd_a/b_plait_sf"/>
</dbReference>
<dbReference type="InterPro" id="IPR000504">
    <property type="entry name" value="RRM_dom"/>
</dbReference>
<dbReference type="Pfam" id="PF00076">
    <property type="entry name" value="RRM_1"/>
    <property type="match status" value="1"/>
</dbReference>
<dbReference type="STRING" id="1798351.A2930_01680"/>
<reference evidence="4 5" key="1">
    <citation type="journal article" date="2016" name="Nat. Commun.">
        <title>Thousands of microbial genomes shed light on interconnected biogeochemical processes in an aquifer system.</title>
        <authorList>
            <person name="Anantharaman K."/>
            <person name="Brown C.T."/>
            <person name="Hug L.A."/>
            <person name="Sharon I."/>
            <person name="Castelle C.J."/>
            <person name="Probst A.J."/>
            <person name="Thomas B.C."/>
            <person name="Singh A."/>
            <person name="Wilkins M.J."/>
            <person name="Karaoz U."/>
            <person name="Brodie E.L."/>
            <person name="Williams K.H."/>
            <person name="Hubbard S.S."/>
            <person name="Banfield J.F."/>
        </authorList>
    </citation>
    <scope>NUCLEOTIDE SEQUENCE [LARGE SCALE GENOMIC DNA]</scope>
</reference>
<feature type="compositionally biased region" description="Gly residues" evidence="2">
    <location>
        <begin position="91"/>
        <end position="106"/>
    </location>
</feature>
<dbReference type="InterPro" id="IPR048289">
    <property type="entry name" value="RRM2_NsCP33-like"/>
</dbReference>
<dbReference type="GO" id="GO:0003723">
    <property type="term" value="F:RNA binding"/>
    <property type="evidence" value="ECO:0007669"/>
    <property type="project" value="UniProtKB-KW"/>
</dbReference>
<dbReference type="CDD" id="cd21608">
    <property type="entry name" value="RRM2_NsCP33_like"/>
    <property type="match status" value="1"/>
</dbReference>
<evidence type="ECO:0000256" key="1">
    <source>
        <dbReference type="ARBA" id="ARBA00022884"/>
    </source>
</evidence>
<dbReference type="AlphaFoldDB" id="A0A1F5X210"/>
<feature type="domain" description="RRM" evidence="3">
    <location>
        <begin position="3"/>
        <end position="80"/>
    </location>
</feature>
<feature type="compositionally biased region" description="Basic and acidic residues" evidence="2">
    <location>
        <begin position="76"/>
        <end position="90"/>
    </location>
</feature>
<evidence type="ECO:0000256" key="2">
    <source>
        <dbReference type="SAM" id="MobiDB-lite"/>
    </source>
</evidence>
<evidence type="ECO:0000313" key="5">
    <source>
        <dbReference type="Proteomes" id="UP000178114"/>
    </source>
</evidence>
<proteinExistence type="predicted"/>
<dbReference type="InterPro" id="IPR035979">
    <property type="entry name" value="RBD_domain_sf"/>
</dbReference>
<sequence>MAKKLYVGSLSYSTTDSSLKDFFSQAGAVESASVVMDKMTGRSRGFGFVEMSDDDAGKAIEMLNGKDLDGRKIIVNEARPMGDRPPRRDSGGYGGGGGGYGGGRRF</sequence>
<comment type="caution">
    <text evidence="4">The sequence shown here is derived from an EMBL/GenBank/DDBJ whole genome shotgun (WGS) entry which is preliminary data.</text>
</comment>
<feature type="region of interest" description="Disordered" evidence="2">
    <location>
        <begin position="76"/>
        <end position="106"/>
    </location>
</feature>
<dbReference type="EMBL" id="MFID01000001">
    <property type="protein sequence ID" value="OGF81935.1"/>
    <property type="molecule type" value="Genomic_DNA"/>
</dbReference>
<accession>A0A1F5X210</accession>
<dbReference type="PANTHER" id="PTHR48027">
    <property type="entry name" value="HETEROGENEOUS NUCLEAR RIBONUCLEOPROTEIN 87F-RELATED"/>
    <property type="match status" value="1"/>
</dbReference>
<dbReference type="SUPFAM" id="SSF54928">
    <property type="entry name" value="RNA-binding domain, RBD"/>
    <property type="match status" value="1"/>
</dbReference>
<dbReference type="Gene3D" id="3.30.70.330">
    <property type="match status" value="1"/>
</dbReference>